<gene>
    <name evidence="13" type="ORF">QYM36_017421</name>
</gene>
<comment type="catalytic activity">
    <reaction evidence="9">
        <text>L-seryl-[protein] + ATP = O-phospho-L-seryl-[protein] + ADP + H(+)</text>
        <dbReference type="Rhea" id="RHEA:17989"/>
        <dbReference type="Rhea" id="RHEA-COMP:9863"/>
        <dbReference type="Rhea" id="RHEA-COMP:11604"/>
        <dbReference type="ChEBI" id="CHEBI:15378"/>
        <dbReference type="ChEBI" id="CHEBI:29999"/>
        <dbReference type="ChEBI" id="CHEBI:30616"/>
        <dbReference type="ChEBI" id="CHEBI:83421"/>
        <dbReference type="ChEBI" id="CHEBI:456216"/>
        <dbReference type="EC" id="2.7.11.22"/>
    </reaction>
</comment>
<dbReference type="EMBL" id="JAVRJZ010000021">
    <property type="protein sequence ID" value="KAK2705376.1"/>
    <property type="molecule type" value="Genomic_DNA"/>
</dbReference>
<keyword evidence="6" id="KW-0418">Kinase</keyword>
<keyword evidence="4" id="KW-0808">Transferase</keyword>
<accession>A0AA88HGU7</accession>
<dbReference type="PROSITE" id="PS50011">
    <property type="entry name" value="PROTEIN_KINASE_DOM"/>
    <property type="match status" value="1"/>
</dbReference>
<dbReference type="PANTHER" id="PTHR24056:SF246">
    <property type="entry name" value="ECDYSONE-INDUCED PROTEIN 63E, ISOFORM N"/>
    <property type="match status" value="1"/>
</dbReference>
<evidence type="ECO:0000256" key="3">
    <source>
        <dbReference type="ARBA" id="ARBA00022527"/>
    </source>
</evidence>
<dbReference type="GO" id="GO:0005737">
    <property type="term" value="C:cytoplasm"/>
    <property type="evidence" value="ECO:0007669"/>
    <property type="project" value="TreeGrafter"/>
</dbReference>
<evidence type="ECO:0000256" key="11">
    <source>
        <dbReference type="SAM" id="MobiDB-lite"/>
    </source>
</evidence>
<dbReference type="InterPro" id="IPR017441">
    <property type="entry name" value="Protein_kinase_ATP_BS"/>
</dbReference>
<protein>
    <recommendedName>
        <fullName evidence="2">cyclin-dependent kinase</fullName>
        <ecNumber evidence="2">2.7.11.22</ecNumber>
    </recommendedName>
</protein>
<feature type="compositionally biased region" description="Polar residues" evidence="11">
    <location>
        <begin position="53"/>
        <end position="67"/>
    </location>
</feature>
<comment type="catalytic activity">
    <reaction evidence="8">
        <text>L-threonyl-[protein] + ATP = O-phospho-L-threonyl-[protein] + ADP + H(+)</text>
        <dbReference type="Rhea" id="RHEA:46608"/>
        <dbReference type="Rhea" id="RHEA-COMP:11060"/>
        <dbReference type="Rhea" id="RHEA-COMP:11605"/>
        <dbReference type="ChEBI" id="CHEBI:15378"/>
        <dbReference type="ChEBI" id="CHEBI:30013"/>
        <dbReference type="ChEBI" id="CHEBI:30616"/>
        <dbReference type="ChEBI" id="CHEBI:61977"/>
        <dbReference type="ChEBI" id="CHEBI:456216"/>
        <dbReference type="EC" id="2.7.11.22"/>
    </reaction>
</comment>
<evidence type="ECO:0000256" key="4">
    <source>
        <dbReference type="ARBA" id="ARBA00022679"/>
    </source>
</evidence>
<evidence type="ECO:0000256" key="9">
    <source>
        <dbReference type="ARBA" id="ARBA00048367"/>
    </source>
</evidence>
<evidence type="ECO:0000259" key="12">
    <source>
        <dbReference type="PROSITE" id="PS50011"/>
    </source>
</evidence>
<evidence type="ECO:0000313" key="13">
    <source>
        <dbReference type="EMBL" id="KAK2705376.1"/>
    </source>
</evidence>
<keyword evidence="3" id="KW-0723">Serine/threonine-protein kinase</keyword>
<dbReference type="Proteomes" id="UP001187531">
    <property type="component" value="Unassembled WGS sequence"/>
</dbReference>
<dbReference type="SUPFAM" id="SSF56112">
    <property type="entry name" value="Protein kinase-like (PK-like)"/>
    <property type="match status" value="1"/>
</dbReference>
<feature type="region of interest" description="Disordered" evidence="11">
    <location>
        <begin position="119"/>
        <end position="162"/>
    </location>
</feature>
<dbReference type="InterPro" id="IPR050108">
    <property type="entry name" value="CDK"/>
</dbReference>
<feature type="region of interest" description="Disordered" evidence="11">
    <location>
        <begin position="40"/>
        <end position="77"/>
    </location>
</feature>
<evidence type="ECO:0000256" key="8">
    <source>
        <dbReference type="ARBA" id="ARBA00047811"/>
    </source>
</evidence>
<organism evidence="13 14">
    <name type="scientific">Artemia franciscana</name>
    <name type="common">Brine shrimp</name>
    <name type="synonym">Artemia sanfranciscana</name>
    <dbReference type="NCBI Taxonomy" id="6661"/>
    <lineage>
        <taxon>Eukaryota</taxon>
        <taxon>Metazoa</taxon>
        <taxon>Ecdysozoa</taxon>
        <taxon>Arthropoda</taxon>
        <taxon>Crustacea</taxon>
        <taxon>Branchiopoda</taxon>
        <taxon>Anostraca</taxon>
        <taxon>Artemiidae</taxon>
        <taxon>Artemia</taxon>
    </lineage>
</organism>
<dbReference type="InterPro" id="IPR011009">
    <property type="entry name" value="Kinase-like_dom_sf"/>
</dbReference>
<name>A0AA88HGU7_ARTSF</name>
<dbReference type="Gene3D" id="1.10.510.10">
    <property type="entry name" value="Transferase(Phosphotransferase) domain 1"/>
    <property type="match status" value="1"/>
</dbReference>
<feature type="binding site" evidence="10">
    <location>
        <position position="259"/>
    </location>
    <ligand>
        <name>ATP</name>
        <dbReference type="ChEBI" id="CHEBI:30616"/>
    </ligand>
</feature>
<dbReference type="EC" id="2.7.11.22" evidence="2"/>
<dbReference type="GO" id="GO:0004693">
    <property type="term" value="F:cyclin-dependent protein serine/threonine kinase activity"/>
    <property type="evidence" value="ECO:0007669"/>
    <property type="project" value="UniProtKB-EC"/>
</dbReference>
<reference evidence="13" key="1">
    <citation type="submission" date="2023-07" db="EMBL/GenBank/DDBJ databases">
        <title>Chromosome-level genome assembly of Artemia franciscana.</title>
        <authorList>
            <person name="Jo E."/>
        </authorList>
    </citation>
    <scope>NUCLEOTIDE SEQUENCE</scope>
    <source>
        <tissue evidence="13">Whole body</tissue>
    </source>
</reference>
<dbReference type="PROSITE" id="PS00108">
    <property type="entry name" value="PROTEIN_KINASE_ST"/>
    <property type="match status" value="1"/>
</dbReference>
<dbReference type="Pfam" id="PF00069">
    <property type="entry name" value="Pkinase"/>
    <property type="match status" value="1"/>
</dbReference>
<dbReference type="GO" id="GO:0005524">
    <property type="term" value="F:ATP binding"/>
    <property type="evidence" value="ECO:0007669"/>
    <property type="project" value="UniProtKB-UniRule"/>
</dbReference>
<dbReference type="InterPro" id="IPR018506">
    <property type="entry name" value="Cyt_B5_heme-BS"/>
</dbReference>
<keyword evidence="7 10" id="KW-0067">ATP-binding</keyword>
<dbReference type="InterPro" id="IPR008271">
    <property type="entry name" value="Ser/Thr_kinase_AS"/>
</dbReference>
<feature type="domain" description="Protein kinase" evidence="12">
    <location>
        <begin position="230"/>
        <end position="514"/>
    </location>
</feature>
<dbReference type="FunFam" id="1.10.510.10:FF:000131">
    <property type="entry name" value="cyclin-dependent kinase 14 isoform X1"/>
    <property type="match status" value="1"/>
</dbReference>
<dbReference type="AlphaFoldDB" id="A0AA88HGU7"/>
<feature type="compositionally biased region" description="Low complexity" evidence="11">
    <location>
        <begin position="128"/>
        <end position="139"/>
    </location>
</feature>
<evidence type="ECO:0000256" key="10">
    <source>
        <dbReference type="PROSITE-ProRule" id="PRU10141"/>
    </source>
</evidence>
<keyword evidence="14" id="KW-1185">Reference proteome</keyword>
<dbReference type="InterPro" id="IPR000719">
    <property type="entry name" value="Prot_kinase_dom"/>
</dbReference>
<dbReference type="PROSITE" id="PS00107">
    <property type="entry name" value="PROTEIN_KINASE_ATP"/>
    <property type="match status" value="1"/>
</dbReference>
<comment type="similarity">
    <text evidence="1">Belongs to the protein kinase superfamily. CMGC Ser/Thr protein kinase family. CDC2/CDKX subfamily.</text>
</comment>
<dbReference type="GO" id="GO:0005634">
    <property type="term" value="C:nucleus"/>
    <property type="evidence" value="ECO:0007669"/>
    <property type="project" value="TreeGrafter"/>
</dbReference>
<evidence type="ECO:0000256" key="7">
    <source>
        <dbReference type="ARBA" id="ARBA00022840"/>
    </source>
</evidence>
<dbReference type="Gene3D" id="3.30.200.20">
    <property type="entry name" value="Phosphorylase Kinase, domain 1"/>
    <property type="match status" value="1"/>
</dbReference>
<dbReference type="GO" id="GO:0020037">
    <property type="term" value="F:heme binding"/>
    <property type="evidence" value="ECO:0007669"/>
    <property type="project" value="InterPro"/>
</dbReference>
<feature type="region of interest" description="Disordered" evidence="11">
    <location>
        <begin position="175"/>
        <end position="209"/>
    </location>
</feature>
<dbReference type="SMART" id="SM00220">
    <property type="entry name" value="S_TKc"/>
    <property type="match status" value="1"/>
</dbReference>
<dbReference type="PANTHER" id="PTHR24056">
    <property type="entry name" value="CELL DIVISION PROTEIN KINASE"/>
    <property type="match status" value="1"/>
</dbReference>
<evidence type="ECO:0000256" key="6">
    <source>
        <dbReference type="ARBA" id="ARBA00022777"/>
    </source>
</evidence>
<evidence type="ECO:0000256" key="5">
    <source>
        <dbReference type="ARBA" id="ARBA00022741"/>
    </source>
</evidence>
<sequence>MWIMSTDEKPENAVVLRQKKSSGLSKVQKLKRRISDGLGRLSSLNKDNRKSRAASTDLLNGDIQWQTPEDIATPDSDTNFLHSWERLHLSEGDGLDQKSSVKRAVSVASDSRLLDISSANGTYKVSSPTAGTPDPGTPGKSSNKSRDGVTKSGGDSGFGSGTGSLADLLSSVVRRSKKGHRVPRPYSEASLAQSSQPPPVVPVEEKKERRRSKRYSAYGAESIYGREDAYVRMEQLGEGSYATVFKGVSNLTGQEVALKEIRLQEEEGAPFTAIREASLLRDLRHANIVTLHDIVHTKTSLTLVFEYVAGDLSQYLEKHPGGLVANNVRLLLFQLLRGLAYCHHRKILHRDLKPQNLLLSSAGELKLADFGLARAQSVPSHTYSPEVVTLWYRPPDVLLGTTNYTATLDIWGTGCVFVEILTGHPAFPGAKDAYDQLDKIFQVLGTPTEATWPGVSQLPSYKPAKLAFHRAHRLGRAFPRLYDISNAESLAIKLLQLRPEARPSARDAMRHEFFSCLPAELFSLPDQLSIFTVSGVQWSREARNHPPAVLRVAQDLRRQR</sequence>
<evidence type="ECO:0000256" key="1">
    <source>
        <dbReference type="ARBA" id="ARBA00006485"/>
    </source>
</evidence>
<comment type="caution">
    <text evidence="13">The sequence shown here is derived from an EMBL/GenBank/DDBJ whole genome shotgun (WGS) entry which is preliminary data.</text>
</comment>
<evidence type="ECO:0000313" key="14">
    <source>
        <dbReference type="Proteomes" id="UP001187531"/>
    </source>
</evidence>
<keyword evidence="5 10" id="KW-0547">Nucleotide-binding</keyword>
<dbReference type="FunFam" id="3.30.200.20:FF:000007">
    <property type="entry name" value="Cyclin-dependent kinase 14, putative"/>
    <property type="match status" value="1"/>
</dbReference>
<dbReference type="PROSITE" id="PS00191">
    <property type="entry name" value="CYTOCHROME_B5_1"/>
    <property type="match status" value="1"/>
</dbReference>
<evidence type="ECO:0000256" key="2">
    <source>
        <dbReference type="ARBA" id="ARBA00012425"/>
    </source>
</evidence>
<proteinExistence type="inferred from homology"/>